<evidence type="ECO:0000313" key="1">
    <source>
        <dbReference type="EMBL" id="KAL1140613.1"/>
    </source>
</evidence>
<dbReference type="AlphaFoldDB" id="A0ABD0YXD2"/>
<organism evidence="1 2">
    <name type="scientific">Ranatra chinensis</name>
    <dbReference type="NCBI Taxonomy" id="642074"/>
    <lineage>
        <taxon>Eukaryota</taxon>
        <taxon>Metazoa</taxon>
        <taxon>Ecdysozoa</taxon>
        <taxon>Arthropoda</taxon>
        <taxon>Hexapoda</taxon>
        <taxon>Insecta</taxon>
        <taxon>Pterygota</taxon>
        <taxon>Neoptera</taxon>
        <taxon>Paraneoptera</taxon>
        <taxon>Hemiptera</taxon>
        <taxon>Heteroptera</taxon>
        <taxon>Panheteroptera</taxon>
        <taxon>Nepomorpha</taxon>
        <taxon>Nepidae</taxon>
        <taxon>Ranatrinae</taxon>
        <taxon>Ranatra</taxon>
    </lineage>
</organism>
<dbReference type="EMBL" id="JBFDAA010000001">
    <property type="protein sequence ID" value="KAL1140613.1"/>
    <property type="molecule type" value="Genomic_DNA"/>
</dbReference>
<reference evidence="1 2" key="1">
    <citation type="submission" date="2024-07" db="EMBL/GenBank/DDBJ databases">
        <title>Chromosome-level genome assembly of the water stick insect Ranatra chinensis (Heteroptera: Nepidae).</title>
        <authorList>
            <person name="Liu X."/>
        </authorList>
    </citation>
    <scope>NUCLEOTIDE SEQUENCE [LARGE SCALE GENOMIC DNA]</scope>
    <source>
        <strain evidence="1">Cailab_2021Rc</strain>
        <tissue evidence="1">Muscle</tissue>
    </source>
</reference>
<protein>
    <submittedName>
        <fullName evidence="1">Uncharacterized protein</fullName>
    </submittedName>
</protein>
<proteinExistence type="predicted"/>
<gene>
    <name evidence="1" type="ORF">AAG570_000543</name>
</gene>
<name>A0ABD0YXD2_9HEMI</name>
<sequence length="207" mass="23235">MAGEEKTEVEKKVEEVAAPVAFVHGVHAFGVDDGKYFPGKYEKTLYPYSYGAYPYSYGAYPYSYGAYPYSYGAYPYGYGAFPHHYGYNYPFAARHVFLAVAVACALAVDEPERVKKDVVLGSYPYLGVHSVGYDDGKYYPGKYEGKAIVTPYTAGAYHYGAYPYTHGVYPYAYGAYPYNYGAYPYAYGAYPYNYGYNYPLAARTIVY</sequence>
<keyword evidence="2" id="KW-1185">Reference proteome</keyword>
<evidence type="ECO:0000313" key="2">
    <source>
        <dbReference type="Proteomes" id="UP001558652"/>
    </source>
</evidence>
<comment type="caution">
    <text evidence="1">The sequence shown here is derived from an EMBL/GenBank/DDBJ whole genome shotgun (WGS) entry which is preliminary data.</text>
</comment>
<accession>A0ABD0YXD2</accession>
<dbReference type="Proteomes" id="UP001558652">
    <property type="component" value="Unassembled WGS sequence"/>
</dbReference>